<keyword evidence="5" id="KW-0479">Metal-binding</keyword>
<organism evidence="17 18">
    <name type="scientific">Vulcanisaeta souniana JCM 11219</name>
    <dbReference type="NCBI Taxonomy" id="1293586"/>
    <lineage>
        <taxon>Archaea</taxon>
        <taxon>Thermoproteota</taxon>
        <taxon>Thermoprotei</taxon>
        <taxon>Thermoproteales</taxon>
        <taxon>Thermoproteaceae</taxon>
        <taxon>Vulcanisaeta</taxon>
    </lineage>
</organism>
<keyword evidence="11 17" id="KW-0670">Pyruvate</keyword>
<dbReference type="SUPFAM" id="SSF52935">
    <property type="entry name" value="PK C-terminal domain-like"/>
    <property type="match status" value="1"/>
</dbReference>
<dbReference type="GO" id="GO:0000287">
    <property type="term" value="F:magnesium ion binding"/>
    <property type="evidence" value="ECO:0007669"/>
    <property type="project" value="UniProtKB-UniRule"/>
</dbReference>
<feature type="domain" description="Pyruvate kinase C-terminal" evidence="15">
    <location>
        <begin position="345"/>
        <end position="441"/>
    </location>
</feature>
<dbReference type="Pfam" id="PF02887">
    <property type="entry name" value="PK_C"/>
    <property type="match status" value="1"/>
</dbReference>
<keyword evidence="19" id="KW-1185">Reference proteome</keyword>
<keyword evidence="8" id="KW-0067">ATP-binding</keyword>
<evidence type="ECO:0000256" key="1">
    <source>
        <dbReference type="ARBA" id="ARBA00004997"/>
    </source>
</evidence>
<evidence type="ECO:0000256" key="3">
    <source>
        <dbReference type="ARBA" id="ARBA00012142"/>
    </source>
</evidence>
<dbReference type="InterPro" id="IPR015806">
    <property type="entry name" value="Pyrv_Knase_insert_dom_sf"/>
</dbReference>
<evidence type="ECO:0000256" key="12">
    <source>
        <dbReference type="NCBIfam" id="TIGR01064"/>
    </source>
</evidence>
<dbReference type="EMBL" id="AP026830">
    <property type="protein sequence ID" value="BDR92303.1"/>
    <property type="molecule type" value="Genomic_DNA"/>
</dbReference>
<comment type="pathway">
    <text evidence="1 13">Carbohydrate degradation; glycolysis; pyruvate from D-glyceraldehyde 3-phosphate: step 5/5.</text>
</comment>
<evidence type="ECO:0000259" key="14">
    <source>
        <dbReference type="Pfam" id="PF00224"/>
    </source>
</evidence>
<evidence type="ECO:0000313" key="17">
    <source>
        <dbReference type="EMBL" id="GGI74550.1"/>
    </source>
</evidence>
<dbReference type="AlphaFoldDB" id="A0A830E0D3"/>
<dbReference type="SUPFAM" id="SSF51621">
    <property type="entry name" value="Phosphoenolpyruvate/pyruvate domain"/>
    <property type="match status" value="1"/>
</dbReference>
<comment type="similarity">
    <text evidence="2 13">Belongs to the pyruvate kinase family.</text>
</comment>
<evidence type="ECO:0000256" key="4">
    <source>
        <dbReference type="ARBA" id="ARBA00022679"/>
    </source>
</evidence>
<dbReference type="Proteomes" id="UP000657075">
    <property type="component" value="Unassembled WGS sequence"/>
</dbReference>
<dbReference type="NCBIfam" id="TIGR01064">
    <property type="entry name" value="pyruv_kin"/>
    <property type="match status" value="1"/>
</dbReference>
<dbReference type="InterPro" id="IPR015793">
    <property type="entry name" value="Pyrv_Knase_brl"/>
</dbReference>
<keyword evidence="6" id="KW-0547">Nucleotide-binding</keyword>
<evidence type="ECO:0000256" key="7">
    <source>
        <dbReference type="ARBA" id="ARBA00022777"/>
    </source>
</evidence>
<gene>
    <name evidence="17" type="ORF">GCM10007112_09130</name>
    <name evidence="16" type="ORF">Vsou_13960</name>
</gene>
<dbReference type="GO" id="GO:0004743">
    <property type="term" value="F:pyruvate kinase activity"/>
    <property type="evidence" value="ECO:0007669"/>
    <property type="project" value="UniProtKB-UniRule"/>
</dbReference>
<evidence type="ECO:0000313" key="19">
    <source>
        <dbReference type="Proteomes" id="UP001060771"/>
    </source>
</evidence>
<dbReference type="GeneID" id="76206943"/>
<dbReference type="InterPro" id="IPR001697">
    <property type="entry name" value="Pyr_Knase"/>
</dbReference>
<dbReference type="Gene3D" id="2.40.33.10">
    <property type="entry name" value="PK beta-barrel domain-like"/>
    <property type="match status" value="1"/>
</dbReference>
<evidence type="ECO:0000256" key="6">
    <source>
        <dbReference type="ARBA" id="ARBA00022741"/>
    </source>
</evidence>
<dbReference type="UniPathway" id="UPA00109">
    <property type="reaction ID" value="UER00188"/>
</dbReference>
<dbReference type="Proteomes" id="UP001060771">
    <property type="component" value="Chromosome"/>
</dbReference>
<feature type="domain" description="Pyruvate kinase barrel" evidence="14">
    <location>
        <begin position="4"/>
        <end position="317"/>
    </location>
</feature>
<protein>
    <recommendedName>
        <fullName evidence="3 12">Pyruvate kinase</fullName>
        <ecNumber evidence="3 12">2.7.1.40</ecNumber>
    </recommendedName>
</protein>
<keyword evidence="9 13" id="KW-0460">Magnesium</keyword>
<dbReference type="Gene3D" id="3.20.20.60">
    <property type="entry name" value="Phosphoenolpyruvate-binding domains"/>
    <property type="match status" value="1"/>
</dbReference>
<name>A0A830E0D3_9CREN</name>
<comment type="catalytic activity">
    <reaction evidence="13">
        <text>pyruvate + ATP = phosphoenolpyruvate + ADP + H(+)</text>
        <dbReference type="Rhea" id="RHEA:18157"/>
        <dbReference type="ChEBI" id="CHEBI:15361"/>
        <dbReference type="ChEBI" id="CHEBI:15378"/>
        <dbReference type="ChEBI" id="CHEBI:30616"/>
        <dbReference type="ChEBI" id="CHEBI:58702"/>
        <dbReference type="ChEBI" id="CHEBI:456216"/>
        <dbReference type="EC" id="2.7.1.40"/>
    </reaction>
</comment>
<dbReference type="GO" id="GO:0016301">
    <property type="term" value="F:kinase activity"/>
    <property type="evidence" value="ECO:0007669"/>
    <property type="project" value="UniProtKB-KW"/>
</dbReference>
<evidence type="ECO:0000313" key="18">
    <source>
        <dbReference type="Proteomes" id="UP000657075"/>
    </source>
</evidence>
<sequence>MIVSRVKIVATIGPASEKTDVLRELIKYVDGVRINFSHGNTEEWRTRVMNVREFRNDITVLGDLRGPGIRTGGMKPITISTGDSVEFRLDDKSDGGFVPVPNSSFFRVITIDDIIVMNDGRLRLRVEKVSGNRAVLTALTSGTIMQEKAIVIKGKDYPIPILDDYDREALKFAVSIGMDYVGVSHVRSSDDIEEVRAELRRIGGDWVRLVAKIEGPDAVRNMKDVVCASDYVMVARGDLGMHFDLEEIPRIQSSIIKESQKCGKPVMVATQLLESMIEQPVPTRAEVVDITNAVMEGVDSLLLTGETAVGKYPIEAVQWLRRVAGEYEGEVRIDREVMANLTDRLALGIVQLAEDIGAKIVIYSRGGRFVEAISRYRPKVPTYVGVSDERILRRLRLYWGVEPIIIGDIKDYDEGERETLNQLIRSGSIAKGDLVLLTHGVIDTYNDYSIRILRI</sequence>
<accession>A0A830E0D3</accession>
<reference evidence="16" key="4">
    <citation type="journal article" date="2023" name="Microbiol. Resour. Announc.">
        <title>Complete Genome Sequence of Vulcanisaeta souniana Strain IC-059, a Hyperthermophilic Archaeon Isolated from Hot Spring Water in Japan.</title>
        <authorList>
            <person name="Kato S."/>
            <person name="Itoh T."/>
            <person name="Wu L."/>
            <person name="Ma J."/>
            <person name="Ohkuma M."/>
        </authorList>
    </citation>
    <scope>NUCLEOTIDE SEQUENCE</scope>
    <source>
        <strain evidence="16">JCM 11219</strain>
    </source>
</reference>
<dbReference type="Gene3D" id="3.40.1380.20">
    <property type="entry name" value="Pyruvate kinase, C-terminal domain"/>
    <property type="match status" value="1"/>
</dbReference>
<dbReference type="EMBL" id="BMNM01000003">
    <property type="protein sequence ID" value="GGI74550.1"/>
    <property type="molecule type" value="Genomic_DNA"/>
</dbReference>
<evidence type="ECO:0000256" key="13">
    <source>
        <dbReference type="RuleBase" id="RU000504"/>
    </source>
</evidence>
<keyword evidence="10 13" id="KW-0324">Glycolysis</keyword>
<reference evidence="17" key="1">
    <citation type="journal article" date="2014" name="Int. J. Syst. Evol. Microbiol.">
        <title>Complete genome sequence of Corynebacterium casei LMG S-19264T (=DSM 44701T), isolated from a smear-ripened cheese.</title>
        <authorList>
            <consortium name="US DOE Joint Genome Institute (JGI-PGF)"/>
            <person name="Walter F."/>
            <person name="Albersmeier A."/>
            <person name="Kalinowski J."/>
            <person name="Ruckert C."/>
        </authorList>
    </citation>
    <scope>NUCLEOTIDE SEQUENCE</scope>
    <source>
        <strain evidence="17">JCM 11219</strain>
    </source>
</reference>
<dbReference type="GO" id="GO:0030955">
    <property type="term" value="F:potassium ion binding"/>
    <property type="evidence" value="ECO:0007669"/>
    <property type="project" value="UniProtKB-UniRule"/>
</dbReference>
<evidence type="ECO:0000259" key="15">
    <source>
        <dbReference type="Pfam" id="PF02887"/>
    </source>
</evidence>
<dbReference type="InterPro" id="IPR040442">
    <property type="entry name" value="Pyrv_kinase-like_dom_sf"/>
</dbReference>
<keyword evidence="4 13" id="KW-0808">Transferase</keyword>
<evidence type="ECO:0000256" key="10">
    <source>
        <dbReference type="ARBA" id="ARBA00023152"/>
    </source>
</evidence>
<dbReference type="InterPro" id="IPR036918">
    <property type="entry name" value="Pyrv_Knase_C_sf"/>
</dbReference>
<evidence type="ECO:0000256" key="8">
    <source>
        <dbReference type="ARBA" id="ARBA00022840"/>
    </source>
</evidence>
<dbReference type="OrthoDB" id="56298at2157"/>
<dbReference type="EC" id="2.7.1.40" evidence="3 12"/>
<evidence type="ECO:0000256" key="2">
    <source>
        <dbReference type="ARBA" id="ARBA00008663"/>
    </source>
</evidence>
<reference evidence="19" key="3">
    <citation type="submission" date="2022-09" db="EMBL/GenBank/DDBJ databases">
        <title>Complete genome sequence of Vulcanisaeta souniana.</title>
        <authorList>
            <person name="Kato S."/>
            <person name="Itoh T."/>
            <person name="Ohkuma M."/>
        </authorList>
    </citation>
    <scope>NUCLEOTIDE SEQUENCE [LARGE SCALE GENOMIC DNA]</scope>
    <source>
        <strain evidence="19">JCM 11219</strain>
    </source>
</reference>
<reference evidence="17" key="2">
    <citation type="submission" date="2020-09" db="EMBL/GenBank/DDBJ databases">
        <authorList>
            <person name="Sun Q."/>
            <person name="Ohkuma M."/>
        </authorList>
    </citation>
    <scope>NUCLEOTIDE SEQUENCE</scope>
    <source>
        <strain evidence="17">JCM 11219</strain>
    </source>
</reference>
<dbReference type="InterPro" id="IPR015795">
    <property type="entry name" value="Pyrv_Knase_C"/>
</dbReference>
<dbReference type="InterPro" id="IPR011037">
    <property type="entry name" value="Pyrv_Knase-like_insert_dom_sf"/>
</dbReference>
<proteinExistence type="inferred from homology"/>
<dbReference type="PANTHER" id="PTHR11817">
    <property type="entry name" value="PYRUVATE KINASE"/>
    <property type="match status" value="1"/>
</dbReference>
<dbReference type="Pfam" id="PF00224">
    <property type="entry name" value="PK"/>
    <property type="match status" value="1"/>
</dbReference>
<evidence type="ECO:0000256" key="11">
    <source>
        <dbReference type="ARBA" id="ARBA00023317"/>
    </source>
</evidence>
<evidence type="ECO:0000256" key="5">
    <source>
        <dbReference type="ARBA" id="ARBA00022723"/>
    </source>
</evidence>
<dbReference type="RefSeq" id="WP_188602883.1">
    <property type="nucleotide sequence ID" value="NZ_AP026830.1"/>
</dbReference>
<evidence type="ECO:0000256" key="9">
    <source>
        <dbReference type="ARBA" id="ARBA00022842"/>
    </source>
</evidence>
<evidence type="ECO:0000313" key="16">
    <source>
        <dbReference type="EMBL" id="BDR92303.1"/>
    </source>
</evidence>
<dbReference type="SUPFAM" id="SSF50800">
    <property type="entry name" value="PK beta-barrel domain-like"/>
    <property type="match status" value="1"/>
</dbReference>
<dbReference type="PRINTS" id="PR01050">
    <property type="entry name" value="PYRUVTKNASE"/>
</dbReference>
<dbReference type="GO" id="GO:0005524">
    <property type="term" value="F:ATP binding"/>
    <property type="evidence" value="ECO:0007669"/>
    <property type="project" value="UniProtKB-KW"/>
</dbReference>
<keyword evidence="7 13" id="KW-0418">Kinase</keyword>
<dbReference type="InterPro" id="IPR015813">
    <property type="entry name" value="Pyrv/PenolPyrv_kinase-like_dom"/>
</dbReference>